<gene>
    <name evidence="2" type="ORF">GCM10010387_19190</name>
</gene>
<dbReference type="InterPro" id="IPR016181">
    <property type="entry name" value="Acyl_CoA_acyltransferase"/>
</dbReference>
<reference evidence="2" key="2">
    <citation type="submission" date="2020-09" db="EMBL/GenBank/DDBJ databases">
        <authorList>
            <person name="Sun Q."/>
            <person name="Ohkuma M."/>
        </authorList>
    </citation>
    <scope>NUCLEOTIDE SEQUENCE</scope>
    <source>
        <strain evidence="2">JCM 4988</strain>
    </source>
</reference>
<dbReference type="EMBL" id="BMWG01000003">
    <property type="protein sequence ID" value="GGZ25778.1"/>
    <property type="molecule type" value="Genomic_DNA"/>
</dbReference>
<evidence type="ECO:0000313" key="3">
    <source>
        <dbReference type="Proteomes" id="UP000630936"/>
    </source>
</evidence>
<evidence type="ECO:0000313" key="2">
    <source>
        <dbReference type="EMBL" id="GGZ25778.1"/>
    </source>
</evidence>
<name>A0A918PX20_9ACTN</name>
<accession>A0A918PX20</accession>
<dbReference type="InterPro" id="IPR000182">
    <property type="entry name" value="GNAT_dom"/>
</dbReference>
<dbReference type="RefSeq" id="WP_190122504.1">
    <property type="nucleotide sequence ID" value="NZ_BMWG01000003.1"/>
</dbReference>
<dbReference type="PROSITE" id="PS51186">
    <property type="entry name" value="GNAT"/>
    <property type="match status" value="1"/>
</dbReference>
<evidence type="ECO:0000259" key="1">
    <source>
        <dbReference type="PROSITE" id="PS51186"/>
    </source>
</evidence>
<sequence>MTVREAVTVERLDGAGAARAEGELRKVYAEVFAEPPYFESAEGVEAGFRRFDAEVREPGFRAAIARAADGEPVGMAYGHPLGAASGWWERMITPVAEGMGREDGRRTFGLMELAVRARWRRLDVGRRLHDALIEGAGEERVMLNMWPEATAALAAYRRWGYRKVGEARGGADGFVMDAMILDLPPHS</sequence>
<dbReference type="Proteomes" id="UP000630936">
    <property type="component" value="Unassembled WGS sequence"/>
</dbReference>
<reference evidence="2" key="1">
    <citation type="journal article" date="2014" name="Int. J. Syst. Evol. Microbiol.">
        <title>Complete genome sequence of Corynebacterium casei LMG S-19264T (=DSM 44701T), isolated from a smear-ripened cheese.</title>
        <authorList>
            <consortium name="US DOE Joint Genome Institute (JGI-PGF)"/>
            <person name="Walter F."/>
            <person name="Albersmeier A."/>
            <person name="Kalinowski J."/>
            <person name="Ruckert C."/>
        </authorList>
    </citation>
    <scope>NUCLEOTIDE SEQUENCE</scope>
    <source>
        <strain evidence="2">JCM 4988</strain>
    </source>
</reference>
<organism evidence="2 3">
    <name type="scientific">Streptomyces inusitatus</name>
    <dbReference type="NCBI Taxonomy" id="68221"/>
    <lineage>
        <taxon>Bacteria</taxon>
        <taxon>Bacillati</taxon>
        <taxon>Actinomycetota</taxon>
        <taxon>Actinomycetes</taxon>
        <taxon>Kitasatosporales</taxon>
        <taxon>Streptomycetaceae</taxon>
        <taxon>Streptomyces</taxon>
    </lineage>
</organism>
<comment type="caution">
    <text evidence="2">The sequence shown here is derived from an EMBL/GenBank/DDBJ whole genome shotgun (WGS) entry which is preliminary data.</text>
</comment>
<protein>
    <submittedName>
        <fullName evidence="2">N-acetyltransferase</fullName>
    </submittedName>
</protein>
<dbReference type="GO" id="GO:0016747">
    <property type="term" value="F:acyltransferase activity, transferring groups other than amino-acyl groups"/>
    <property type="evidence" value="ECO:0007669"/>
    <property type="project" value="InterPro"/>
</dbReference>
<proteinExistence type="predicted"/>
<dbReference type="Gene3D" id="3.40.630.30">
    <property type="match status" value="1"/>
</dbReference>
<dbReference type="AlphaFoldDB" id="A0A918PX20"/>
<keyword evidence="3" id="KW-1185">Reference proteome</keyword>
<feature type="domain" description="N-acetyltransferase" evidence="1">
    <location>
        <begin position="1"/>
        <end position="184"/>
    </location>
</feature>
<dbReference type="Pfam" id="PF00583">
    <property type="entry name" value="Acetyltransf_1"/>
    <property type="match status" value="1"/>
</dbReference>
<dbReference type="SUPFAM" id="SSF55729">
    <property type="entry name" value="Acyl-CoA N-acyltransferases (Nat)"/>
    <property type="match status" value="1"/>
</dbReference>